<feature type="domain" description="RmlD-like substrate binding" evidence="1">
    <location>
        <begin position="6"/>
        <end position="289"/>
    </location>
</feature>
<organism evidence="2">
    <name type="scientific">mine drainage metagenome</name>
    <dbReference type="NCBI Taxonomy" id="410659"/>
    <lineage>
        <taxon>unclassified sequences</taxon>
        <taxon>metagenomes</taxon>
        <taxon>ecological metagenomes</taxon>
    </lineage>
</organism>
<dbReference type="EC" id="1.1.1.133" evidence="2"/>
<dbReference type="Gene3D" id="3.40.50.720">
    <property type="entry name" value="NAD(P)-binding Rossmann-like Domain"/>
    <property type="match status" value="1"/>
</dbReference>
<proteinExistence type="predicted"/>
<dbReference type="EMBL" id="MLJW01000048">
    <property type="protein sequence ID" value="OIR05763.1"/>
    <property type="molecule type" value="Genomic_DNA"/>
</dbReference>
<dbReference type="InterPro" id="IPR036291">
    <property type="entry name" value="NAD(P)-bd_dom_sf"/>
</dbReference>
<reference evidence="2" key="1">
    <citation type="submission" date="2016-10" db="EMBL/GenBank/DDBJ databases">
        <title>Sequence of Gallionella enrichment culture.</title>
        <authorList>
            <person name="Poehlein A."/>
            <person name="Muehling M."/>
            <person name="Daniel R."/>
        </authorList>
    </citation>
    <scope>NUCLEOTIDE SEQUENCE</scope>
</reference>
<gene>
    <name evidence="2" type="primary">rmlD_4</name>
    <name evidence="2" type="ORF">GALL_121980</name>
</gene>
<dbReference type="PANTHER" id="PTHR10491:SF4">
    <property type="entry name" value="METHIONINE ADENOSYLTRANSFERASE 2 SUBUNIT BETA"/>
    <property type="match status" value="1"/>
</dbReference>
<comment type="caution">
    <text evidence="2">The sequence shown here is derived from an EMBL/GenBank/DDBJ whole genome shotgun (WGS) entry which is preliminary data.</text>
</comment>
<dbReference type="PANTHER" id="PTHR10491">
    <property type="entry name" value="DTDP-4-DEHYDRORHAMNOSE REDUCTASE"/>
    <property type="match status" value="1"/>
</dbReference>
<dbReference type="CDD" id="cd05254">
    <property type="entry name" value="dTDP_HR_like_SDR_e"/>
    <property type="match status" value="1"/>
</dbReference>
<dbReference type="GO" id="GO:0008831">
    <property type="term" value="F:dTDP-4-dehydrorhamnose reductase activity"/>
    <property type="evidence" value="ECO:0007669"/>
    <property type="project" value="UniProtKB-EC"/>
</dbReference>
<dbReference type="InterPro" id="IPR005913">
    <property type="entry name" value="dTDP_dehydrorham_reduct"/>
</dbReference>
<evidence type="ECO:0000259" key="1">
    <source>
        <dbReference type="Pfam" id="PF04321"/>
    </source>
</evidence>
<dbReference type="Gene3D" id="3.90.25.10">
    <property type="entry name" value="UDP-galactose 4-epimerase, domain 1"/>
    <property type="match status" value="1"/>
</dbReference>
<sequence>MPKSLIVVTGKNGQLGWEISQISDQFSHLFDFVFVDVDELDLSKPETIPDFFKQYQPQYFIHCAAFTAVDKAETLQELAYKINAESTGVIAQECAKINCPLITISTDYVFDGNGTKPYTTDQPTNPINYYGYTKFLSEKLALENWNKTIVIRTAWVYSTHAANFVKTMLRLMNEREEIKVVNDQVGSPTYAADLAAAILQVIQQLHSGNVHYGIYHYTNNGIISWYDFAVAIKALAGLNCKVLPVPSTEYPTPAKRPFYSAMDTHNIADDFQVKLVDWQKSLEHCIKLLTA</sequence>
<evidence type="ECO:0000313" key="2">
    <source>
        <dbReference type="EMBL" id="OIR05763.1"/>
    </source>
</evidence>
<keyword evidence="2" id="KW-0560">Oxidoreductase</keyword>
<dbReference type="SUPFAM" id="SSF51735">
    <property type="entry name" value="NAD(P)-binding Rossmann-fold domains"/>
    <property type="match status" value="1"/>
</dbReference>
<dbReference type="GO" id="GO:0019305">
    <property type="term" value="P:dTDP-rhamnose biosynthetic process"/>
    <property type="evidence" value="ECO:0007669"/>
    <property type="project" value="TreeGrafter"/>
</dbReference>
<dbReference type="InterPro" id="IPR029903">
    <property type="entry name" value="RmlD-like-bd"/>
</dbReference>
<dbReference type="NCBIfam" id="TIGR01214">
    <property type="entry name" value="rmlD"/>
    <property type="match status" value="1"/>
</dbReference>
<accession>A0A1J5SCT2</accession>
<dbReference type="Pfam" id="PF04321">
    <property type="entry name" value="RmlD_sub_bind"/>
    <property type="match status" value="1"/>
</dbReference>
<dbReference type="GO" id="GO:0005829">
    <property type="term" value="C:cytosol"/>
    <property type="evidence" value="ECO:0007669"/>
    <property type="project" value="TreeGrafter"/>
</dbReference>
<protein>
    <submittedName>
        <fullName evidence="2">dTDP-4-dehydrorhamnose reductase</fullName>
        <ecNumber evidence="2">1.1.1.133</ecNumber>
    </submittedName>
</protein>
<dbReference type="AlphaFoldDB" id="A0A1J5SCT2"/>
<name>A0A1J5SCT2_9ZZZZ</name>